<evidence type="ECO:0000313" key="1">
    <source>
        <dbReference type="EMBL" id="BAM47765.1"/>
    </source>
</evidence>
<dbReference type="SUPFAM" id="SSF140500">
    <property type="entry name" value="BAS1536-like"/>
    <property type="match status" value="1"/>
</dbReference>
<dbReference type="Pfam" id="PF09388">
    <property type="entry name" value="SpoOE-like"/>
    <property type="match status" value="1"/>
</dbReference>
<reference evidence="1 2" key="1">
    <citation type="submission" date="2011-01" db="EMBL/GenBank/DDBJ databases">
        <title>Whole genome sequence of Amphibacillus xylinus NBRC 15112.</title>
        <authorList>
            <person name="Nakazawa H."/>
            <person name="Katano Y."/>
            <person name="Nakamura S."/>
            <person name="Sasagawa M."/>
            <person name="Fukada J."/>
            <person name="Arai T."/>
            <person name="Sasakura N."/>
            <person name="Mochizuki D."/>
            <person name="Hosoyama A."/>
            <person name="Harada K."/>
            <person name="Horikawa H."/>
            <person name="Kato Y."/>
            <person name="Harada T."/>
            <person name="Sasaki K."/>
            <person name="Sekiguchi M."/>
            <person name="Hodoyama M."/>
            <person name="Nishiko R."/>
            <person name="Narita H."/>
            <person name="Hanamaki A."/>
            <person name="Hata C."/>
            <person name="Konno Y."/>
            <person name="Niimura Y."/>
            <person name="Yamazaki S."/>
            <person name="Fujita N."/>
        </authorList>
    </citation>
    <scope>NUCLEOTIDE SEQUENCE [LARGE SCALE GENOMIC DNA]</scope>
    <source>
        <strain evidence="2">ATCC 51415 / DSM 6626 / JCM 7361 / LMG 17667 / NBRC 15112 / Ep01</strain>
    </source>
</reference>
<keyword evidence="2" id="KW-1185">Reference proteome</keyword>
<dbReference type="InterPro" id="IPR037208">
    <property type="entry name" value="Spo0E-like_sf"/>
</dbReference>
<dbReference type="InterPro" id="IPR018540">
    <property type="entry name" value="Spo0E-like"/>
</dbReference>
<dbReference type="EMBL" id="AP012050">
    <property type="protein sequence ID" value="BAM47765.1"/>
    <property type="molecule type" value="Genomic_DNA"/>
</dbReference>
<sequence>MNATDLLFRIENLRRSMIEVAIEKGFSSKESIEISRELDGLLYKCQDKNAHF</sequence>
<proteinExistence type="predicted"/>
<dbReference type="Proteomes" id="UP000006294">
    <property type="component" value="Chromosome"/>
</dbReference>
<dbReference type="InterPro" id="IPR036638">
    <property type="entry name" value="HLH_DNA-bd_sf"/>
</dbReference>
<accession>K0IYZ3</accession>
<protein>
    <recommendedName>
        <fullName evidence="3">Aspartyl-phosphate phosphatase Spo0E family protein</fullName>
    </recommendedName>
</protein>
<evidence type="ECO:0008006" key="3">
    <source>
        <dbReference type="Google" id="ProtNLM"/>
    </source>
</evidence>
<dbReference type="OrthoDB" id="1684520at2"/>
<dbReference type="HOGENOM" id="CLU_3076078_0_0_9"/>
<organism evidence="1 2">
    <name type="scientific">Amphibacillus xylanus (strain ATCC 51415 / DSM 6626 / JCM 7361 / LMG 17667 / NBRC 15112 / Ep01)</name>
    <dbReference type="NCBI Taxonomy" id="698758"/>
    <lineage>
        <taxon>Bacteria</taxon>
        <taxon>Bacillati</taxon>
        <taxon>Bacillota</taxon>
        <taxon>Bacilli</taxon>
        <taxon>Bacillales</taxon>
        <taxon>Bacillaceae</taxon>
        <taxon>Amphibacillus</taxon>
    </lineage>
</organism>
<evidence type="ECO:0000313" key="2">
    <source>
        <dbReference type="Proteomes" id="UP000006294"/>
    </source>
</evidence>
<dbReference type="Gene3D" id="4.10.280.10">
    <property type="entry name" value="Helix-loop-helix DNA-binding domain"/>
    <property type="match status" value="1"/>
</dbReference>
<name>K0IYZ3_AMPXN</name>
<dbReference type="RefSeq" id="WP_015010360.1">
    <property type="nucleotide sequence ID" value="NC_018704.1"/>
</dbReference>
<dbReference type="GO" id="GO:0043937">
    <property type="term" value="P:regulation of sporulation"/>
    <property type="evidence" value="ECO:0007669"/>
    <property type="project" value="InterPro"/>
</dbReference>
<dbReference type="KEGG" id="axl:AXY_16330"/>
<gene>
    <name evidence="1" type="ordered locus">AXY_16330</name>
</gene>
<dbReference type="AlphaFoldDB" id="K0IYZ3"/>
<dbReference type="GO" id="GO:0046983">
    <property type="term" value="F:protein dimerization activity"/>
    <property type="evidence" value="ECO:0007669"/>
    <property type="project" value="InterPro"/>
</dbReference>